<dbReference type="Proteomes" id="UP000320239">
    <property type="component" value="Unassembled WGS sequence"/>
</dbReference>
<dbReference type="Pfam" id="PF00072">
    <property type="entry name" value="Response_reg"/>
    <property type="match status" value="1"/>
</dbReference>
<feature type="transmembrane region" description="Helical" evidence="11">
    <location>
        <begin position="254"/>
        <end position="282"/>
    </location>
</feature>
<protein>
    <recommendedName>
        <fullName evidence="3">histidine kinase</fullName>
        <ecNumber evidence="3">2.7.13.3</ecNumber>
    </recommendedName>
</protein>
<dbReference type="SMART" id="SM00388">
    <property type="entry name" value="HisKA"/>
    <property type="match status" value="1"/>
</dbReference>
<keyword evidence="8" id="KW-0067">ATP-binding</keyword>
<feature type="domain" description="Histidine kinase" evidence="12">
    <location>
        <begin position="308"/>
        <end position="530"/>
    </location>
</feature>
<evidence type="ECO:0000259" key="13">
    <source>
        <dbReference type="PROSITE" id="PS50110"/>
    </source>
</evidence>
<comment type="subcellular location">
    <subcellularLocation>
        <location evidence="2">Cell membrane</location>
    </subcellularLocation>
</comment>
<dbReference type="PROSITE" id="PS50109">
    <property type="entry name" value="HIS_KIN"/>
    <property type="match status" value="1"/>
</dbReference>
<evidence type="ECO:0000313" key="15">
    <source>
        <dbReference type="Proteomes" id="UP000320239"/>
    </source>
</evidence>
<comment type="catalytic activity">
    <reaction evidence="1">
        <text>ATP + protein L-histidine = ADP + protein N-phospho-L-histidine.</text>
        <dbReference type="EC" id="2.7.13.3"/>
    </reaction>
</comment>
<dbReference type="Pfam" id="PF02518">
    <property type="entry name" value="HATPase_c"/>
    <property type="match status" value="1"/>
</dbReference>
<gene>
    <name evidence="14" type="ORF">FHX34_102819</name>
</gene>
<keyword evidence="5" id="KW-0808">Transferase</keyword>
<sequence>MAGILSQARNPARLAGACTVAAGVAVLLGYTAGIRWLVRPVPVGPFMVPLTAVTFVLAGTSLWLLAPRPAAGTAPRAAGQALGWLVALVGAVVLVEYGAGRGTGIDLLLFPDRMRAWSTGGNAGQPGLYAAVAFVTLGTTLALLDAGPRHGPRPARLLLPATALVTVLAILGSAYDLSFVTSPTIGLALSTDAVLVVLAAGLLLARPELPPTRVFRGPGPGALAGRRLAPVLALVLFAGILAILASGSRMPAGGLAITATTMLLLLVLYLVFVRAGAALDAAQRERERFMRQLEETERLEALGILAGGVAHDFNNALATILGTAALVAEDLGPDHPSQPDIERIRASAQRSADLTSQLLIFARQEPRRAQAIDVAAALRGIEDLIRRTIGEDIDFSCQLADHLAPVRIDRSDLEQVILNLAVNARAAMPGGGSLRISVGAVTLPDAATPPPPLPAGRYVHIAVTDTGTGMSPEVISHAFEPFFTTKPVGQGTGLGLANAYGVVTQANGHITLDSEPGRGTTVNLYLPAIAAADRDAPAPAGAAPEGHAETILLVEDESAVRQTVARTLTRHGYRVLEACSADEASAVFHRPGVHVDALLTDVTMPRSSGYQLAERLHDVAPDLPVIFMSGYTATAPPGGGTARFICKPFSARMLLTTVHEALTGAVPSPTAR</sequence>
<keyword evidence="11" id="KW-0812">Transmembrane</keyword>
<dbReference type="InterPro" id="IPR003661">
    <property type="entry name" value="HisK_dim/P_dom"/>
</dbReference>
<dbReference type="SMART" id="SM00387">
    <property type="entry name" value="HATPase_c"/>
    <property type="match status" value="1"/>
</dbReference>
<feature type="transmembrane region" description="Helical" evidence="11">
    <location>
        <begin position="46"/>
        <end position="65"/>
    </location>
</feature>
<dbReference type="GO" id="GO:0005524">
    <property type="term" value="F:ATP binding"/>
    <property type="evidence" value="ECO:0007669"/>
    <property type="project" value="UniProtKB-KW"/>
</dbReference>
<feature type="transmembrane region" description="Helical" evidence="11">
    <location>
        <begin position="12"/>
        <end position="34"/>
    </location>
</feature>
<evidence type="ECO:0000256" key="3">
    <source>
        <dbReference type="ARBA" id="ARBA00012438"/>
    </source>
</evidence>
<evidence type="ECO:0000256" key="5">
    <source>
        <dbReference type="ARBA" id="ARBA00022679"/>
    </source>
</evidence>
<dbReference type="SUPFAM" id="SSF55874">
    <property type="entry name" value="ATPase domain of HSP90 chaperone/DNA topoisomerase II/histidine kinase"/>
    <property type="match status" value="1"/>
</dbReference>
<evidence type="ECO:0000256" key="11">
    <source>
        <dbReference type="SAM" id="Phobius"/>
    </source>
</evidence>
<keyword evidence="11" id="KW-1133">Transmembrane helix</keyword>
<dbReference type="InterPro" id="IPR036890">
    <property type="entry name" value="HATPase_C_sf"/>
</dbReference>
<feature type="domain" description="Response regulatory" evidence="13">
    <location>
        <begin position="550"/>
        <end position="662"/>
    </location>
</feature>
<dbReference type="Gene3D" id="3.30.565.10">
    <property type="entry name" value="Histidine kinase-like ATPase, C-terminal domain"/>
    <property type="match status" value="1"/>
</dbReference>
<dbReference type="GO" id="GO:0005886">
    <property type="term" value="C:plasma membrane"/>
    <property type="evidence" value="ECO:0007669"/>
    <property type="project" value="UniProtKB-SubCell"/>
</dbReference>
<dbReference type="Gene3D" id="1.10.287.130">
    <property type="match status" value="1"/>
</dbReference>
<accession>A0A561WK62</accession>
<evidence type="ECO:0000256" key="10">
    <source>
        <dbReference type="PROSITE-ProRule" id="PRU00169"/>
    </source>
</evidence>
<dbReference type="Gene3D" id="3.40.50.2300">
    <property type="match status" value="1"/>
</dbReference>
<dbReference type="InterPro" id="IPR005467">
    <property type="entry name" value="His_kinase_dom"/>
</dbReference>
<organism evidence="14 15">
    <name type="scientific">Actinoplanes teichomyceticus</name>
    <dbReference type="NCBI Taxonomy" id="1867"/>
    <lineage>
        <taxon>Bacteria</taxon>
        <taxon>Bacillati</taxon>
        <taxon>Actinomycetota</taxon>
        <taxon>Actinomycetes</taxon>
        <taxon>Micromonosporales</taxon>
        <taxon>Micromonosporaceae</taxon>
        <taxon>Actinoplanes</taxon>
    </lineage>
</organism>
<evidence type="ECO:0000256" key="4">
    <source>
        <dbReference type="ARBA" id="ARBA00022553"/>
    </source>
</evidence>
<evidence type="ECO:0000256" key="8">
    <source>
        <dbReference type="ARBA" id="ARBA00022840"/>
    </source>
</evidence>
<dbReference type="PROSITE" id="PS50110">
    <property type="entry name" value="RESPONSE_REGULATORY"/>
    <property type="match status" value="1"/>
</dbReference>
<dbReference type="EC" id="2.7.13.3" evidence="3"/>
<feature type="transmembrane region" description="Helical" evidence="11">
    <location>
        <begin position="157"/>
        <end position="175"/>
    </location>
</feature>
<dbReference type="Pfam" id="PF00512">
    <property type="entry name" value="HisKA"/>
    <property type="match status" value="1"/>
</dbReference>
<dbReference type="PRINTS" id="PR00344">
    <property type="entry name" value="BCTRLSENSOR"/>
</dbReference>
<evidence type="ECO:0000256" key="7">
    <source>
        <dbReference type="ARBA" id="ARBA00022777"/>
    </source>
</evidence>
<reference evidence="14 15" key="1">
    <citation type="submission" date="2019-06" db="EMBL/GenBank/DDBJ databases">
        <title>Sequencing the genomes of 1000 actinobacteria strains.</title>
        <authorList>
            <person name="Klenk H.-P."/>
        </authorList>
    </citation>
    <scope>NUCLEOTIDE SEQUENCE [LARGE SCALE GENOMIC DNA]</scope>
    <source>
        <strain evidence="14 15">DSM 43866</strain>
    </source>
</reference>
<keyword evidence="6" id="KW-0547">Nucleotide-binding</keyword>
<comment type="caution">
    <text evidence="14">The sequence shown here is derived from an EMBL/GenBank/DDBJ whole genome shotgun (WGS) entry which is preliminary data.</text>
</comment>
<keyword evidence="7 14" id="KW-0418">Kinase</keyword>
<dbReference type="SUPFAM" id="SSF52172">
    <property type="entry name" value="CheY-like"/>
    <property type="match status" value="1"/>
</dbReference>
<dbReference type="GO" id="GO:0000155">
    <property type="term" value="F:phosphorelay sensor kinase activity"/>
    <property type="evidence" value="ECO:0007669"/>
    <property type="project" value="InterPro"/>
</dbReference>
<evidence type="ECO:0000256" key="6">
    <source>
        <dbReference type="ARBA" id="ARBA00022741"/>
    </source>
</evidence>
<dbReference type="InterPro" id="IPR004358">
    <property type="entry name" value="Sig_transdc_His_kin-like_C"/>
</dbReference>
<dbReference type="PANTHER" id="PTHR43065">
    <property type="entry name" value="SENSOR HISTIDINE KINASE"/>
    <property type="match status" value="1"/>
</dbReference>
<feature type="transmembrane region" description="Helical" evidence="11">
    <location>
        <begin position="228"/>
        <end position="248"/>
    </location>
</feature>
<keyword evidence="11" id="KW-0472">Membrane</keyword>
<keyword evidence="15" id="KW-1185">Reference proteome</keyword>
<dbReference type="InterPro" id="IPR036097">
    <property type="entry name" value="HisK_dim/P_sf"/>
</dbReference>
<evidence type="ECO:0000256" key="1">
    <source>
        <dbReference type="ARBA" id="ARBA00000085"/>
    </source>
</evidence>
<dbReference type="InterPro" id="IPR003594">
    <property type="entry name" value="HATPase_dom"/>
</dbReference>
<dbReference type="PANTHER" id="PTHR43065:SF46">
    <property type="entry name" value="C4-DICARBOXYLATE TRANSPORT SENSOR PROTEIN DCTB"/>
    <property type="match status" value="1"/>
</dbReference>
<feature type="transmembrane region" description="Helical" evidence="11">
    <location>
        <begin position="77"/>
        <end position="99"/>
    </location>
</feature>
<dbReference type="InterPro" id="IPR001789">
    <property type="entry name" value="Sig_transdc_resp-reg_receiver"/>
</dbReference>
<evidence type="ECO:0000256" key="2">
    <source>
        <dbReference type="ARBA" id="ARBA00004236"/>
    </source>
</evidence>
<dbReference type="SUPFAM" id="SSF47384">
    <property type="entry name" value="Homodimeric domain of signal transducing histidine kinase"/>
    <property type="match status" value="1"/>
</dbReference>
<dbReference type="InterPro" id="IPR011006">
    <property type="entry name" value="CheY-like_superfamily"/>
</dbReference>
<evidence type="ECO:0000256" key="9">
    <source>
        <dbReference type="ARBA" id="ARBA00023012"/>
    </source>
</evidence>
<feature type="transmembrane region" description="Helical" evidence="11">
    <location>
        <begin position="127"/>
        <end position="145"/>
    </location>
</feature>
<feature type="modified residue" description="4-aspartylphosphate" evidence="10">
    <location>
        <position position="601"/>
    </location>
</feature>
<keyword evidence="9" id="KW-0902">Two-component regulatory system</keyword>
<dbReference type="AlphaFoldDB" id="A0A561WK62"/>
<evidence type="ECO:0000313" key="14">
    <source>
        <dbReference type="EMBL" id="TWG24266.1"/>
    </source>
</evidence>
<dbReference type="SMART" id="SM00448">
    <property type="entry name" value="REC"/>
    <property type="match status" value="1"/>
</dbReference>
<keyword evidence="4 10" id="KW-0597">Phosphoprotein</keyword>
<feature type="transmembrane region" description="Helical" evidence="11">
    <location>
        <begin position="187"/>
        <end position="207"/>
    </location>
</feature>
<evidence type="ECO:0000259" key="12">
    <source>
        <dbReference type="PROSITE" id="PS50109"/>
    </source>
</evidence>
<proteinExistence type="predicted"/>
<dbReference type="CDD" id="cd00082">
    <property type="entry name" value="HisKA"/>
    <property type="match status" value="1"/>
</dbReference>
<name>A0A561WK62_ACTTI</name>
<dbReference type="EMBL" id="VIWY01000002">
    <property type="protein sequence ID" value="TWG24266.1"/>
    <property type="molecule type" value="Genomic_DNA"/>
</dbReference>